<dbReference type="EMBL" id="CP042202">
    <property type="protein sequence ID" value="QDS77799.1"/>
    <property type="molecule type" value="Genomic_DNA"/>
</dbReference>
<sequence>MDRDGQLALPPKKRSCPPAEQGPPKRYFHTFDPSHLHPSSSPFSLSSQSSASSTSDRISSQDDPTIHSVLPGSLDHHGHLLNCDQLGNLSAQYKPVDSQTTPSDWNASESHQHDLEEEEVCFGMLCNVAVRLRTEESRQAVNNICDTNIQVGKRRFRRLLFKFQHGRCDLVTPDEEKVAVLNMASFRALEKLTTDFSVLLDGLIELANDNYRRSHSAKETEHARDAKLDIVICGRRRFANSVAELLCQADHFLEDPYWNPGPLPYENPQDLELSGLPLREQVLVREDEAFESADSSNGLVPDLVHPKTVNGKPVSHSMALQMFVGAS</sequence>
<evidence type="ECO:0000256" key="1">
    <source>
        <dbReference type="SAM" id="MobiDB-lite"/>
    </source>
</evidence>
<gene>
    <name evidence="2" type="ORF">FKW77_005647</name>
</gene>
<feature type="region of interest" description="Disordered" evidence="1">
    <location>
        <begin position="1"/>
        <end position="71"/>
    </location>
</feature>
<evidence type="ECO:0000313" key="3">
    <source>
        <dbReference type="Proteomes" id="UP000316270"/>
    </source>
</evidence>
<name>A0A517LQA1_9PEZI</name>
<dbReference type="Proteomes" id="UP000316270">
    <property type="component" value="Chromosome 18"/>
</dbReference>
<evidence type="ECO:0000313" key="2">
    <source>
        <dbReference type="EMBL" id="QDS77799.1"/>
    </source>
</evidence>
<keyword evidence="3" id="KW-1185">Reference proteome</keyword>
<proteinExistence type="predicted"/>
<reference evidence="2 3" key="1">
    <citation type="submission" date="2019-07" db="EMBL/GenBank/DDBJ databases">
        <title>Finished genome of Venturia effusa.</title>
        <authorList>
            <person name="Young C.A."/>
            <person name="Cox M.P."/>
            <person name="Ganley A.R.D."/>
            <person name="David W.J."/>
        </authorList>
    </citation>
    <scope>NUCLEOTIDE SEQUENCE [LARGE SCALE GENOMIC DNA]</scope>
    <source>
        <strain evidence="3">albino</strain>
    </source>
</reference>
<accession>A0A517LQA1</accession>
<feature type="compositionally biased region" description="Low complexity" evidence="1">
    <location>
        <begin position="39"/>
        <end position="58"/>
    </location>
</feature>
<dbReference type="AlphaFoldDB" id="A0A517LQA1"/>
<protein>
    <submittedName>
        <fullName evidence="2">Uncharacterized protein</fullName>
    </submittedName>
</protein>
<organism evidence="2 3">
    <name type="scientific">Venturia effusa</name>
    <dbReference type="NCBI Taxonomy" id="50376"/>
    <lineage>
        <taxon>Eukaryota</taxon>
        <taxon>Fungi</taxon>
        <taxon>Dikarya</taxon>
        <taxon>Ascomycota</taxon>
        <taxon>Pezizomycotina</taxon>
        <taxon>Dothideomycetes</taxon>
        <taxon>Pleosporomycetidae</taxon>
        <taxon>Venturiales</taxon>
        <taxon>Venturiaceae</taxon>
        <taxon>Venturia</taxon>
    </lineage>
</organism>